<evidence type="ECO:0000259" key="9">
    <source>
        <dbReference type="PROSITE" id="PS50928"/>
    </source>
</evidence>
<protein>
    <submittedName>
        <fullName evidence="10">ABC transporter permease</fullName>
    </submittedName>
</protein>
<feature type="transmembrane region" description="Helical" evidence="8">
    <location>
        <begin position="253"/>
        <end position="274"/>
    </location>
</feature>
<name>A0ABP5QFF3_9MICO</name>
<evidence type="ECO:0000256" key="4">
    <source>
        <dbReference type="ARBA" id="ARBA00022475"/>
    </source>
</evidence>
<keyword evidence="7 8" id="KW-0472">Membrane</keyword>
<keyword evidence="11" id="KW-1185">Reference proteome</keyword>
<dbReference type="PANTHER" id="PTHR42929:SF5">
    <property type="entry name" value="ABC TRANSPORTER PERMEASE PROTEIN"/>
    <property type="match status" value="1"/>
</dbReference>
<comment type="subcellular location">
    <subcellularLocation>
        <location evidence="1 8">Cell membrane</location>
        <topology evidence="1 8">Multi-pass membrane protein</topology>
    </subcellularLocation>
</comment>
<keyword evidence="3 8" id="KW-0813">Transport</keyword>
<feature type="transmembrane region" description="Helical" evidence="8">
    <location>
        <begin position="59"/>
        <end position="86"/>
    </location>
</feature>
<dbReference type="PANTHER" id="PTHR42929">
    <property type="entry name" value="INNER MEMBRANE ABC TRANSPORTER PERMEASE PROTEIN YDCU-RELATED-RELATED"/>
    <property type="match status" value="1"/>
</dbReference>
<keyword evidence="6 8" id="KW-1133">Transmembrane helix</keyword>
<comment type="similarity">
    <text evidence="2">Belongs to the binding-protein-dependent transport system permease family. CysTW subfamily.</text>
</comment>
<feature type="transmembrane region" description="Helical" evidence="8">
    <location>
        <begin position="98"/>
        <end position="118"/>
    </location>
</feature>
<dbReference type="EMBL" id="BAAAQY010000005">
    <property type="protein sequence ID" value="GAA2234290.1"/>
    <property type="molecule type" value="Genomic_DNA"/>
</dbReference>
<dbReference type="PROSITE" id="PS50928">
    <property type="entry name" value="ABC_TM1"/>
    <property type="match status" value="1"/>
</dbReference>
<feature type="transmembrane region" description="Helical" evidence="8">
    <location>
        <begin position="12"/>
        <end position="39"/>
    </location>
</feature>
<dbReference type="CDD" id="cd06261">
    <property type="entry name" value="TM_PBP2"/>
    <property type="match status" value="1"/>
</dbReference>
<evidence type="ECO:0000256" key="6">
    <source>
        <dbReference type="ARBA" id="ARBA00022989"/>
    </source>
</evidence>
<evidence type="ECO:0000313" key="10">
    <source>
        <dbReference type="EMBL" id="GAA2234290.1"/>
    </source>
</evidence>
<dbReference type="InterPro" id="IPR035906">
    <property type="entry name" value="MetI-like_sf"/>
</dbReference>
<dbReference type="InterPro" id="IPR000515">
    <property type="entry name" value="MetI-like"/>
</dbReference>
<evidence type="ECO:0000256" key="5">
    <source>
        <dbReference type="ARBA" id="ARBA00022692"/>
    </source>
</evidence>
<dbReference type="RefSeq" id="WP_259479395.1">
    <property type="nucleotide sequence ID" value="NZ_BAAAQY010000005.1"/>
</dbReference>
<dbReference type="Pfam" id="PF00528">
    <property type="entry name" value="BPD_transp_1"/>
    <property type="match status" value="1"/>
</dbReference>
<keyword evidence="5 8" id="KW-0812">Transmembrane</keyword>
<feature type="transmembrane region" description="Helical" evidence="8">
    <location>
        <begin position="150"/>
        <end position="172"/>
    </location>
</feature>
<feature type="domain" description="ABC transmembrane type-1" evidence="9">
    <location>
        <begin position="64"/>
        <end position="270"/>
    </location>
</feature>
<organism evidence="10 11">
    <name type="scientific">Herbiconiux moechotypicola</name>
    <dbReference type="NCBI Taxonomy" id="637393"/>
    <lineage>
        <taxon>Bacteria</taxon>
        <taxon>Bacillati</taxon>
        <taxon>Actinomycetota</taxon>
        <taxon>Actinomycetes</taxon>
        <taxon>Micrococcales</taxon>
        <taxon>Microbacteriaceae</taxon>
        <taxon>Herbiconiux</taxon>
    </lineage>
</organism>
<evidence type="ECO:0000313" key="11">
    <source>
        <dbReference type="Proteomes" id="UP001500929"/>
    </source>
</evidence>
<dbReference type="Gene3D" id="1.10.3720.10">
    <property type="entry name" value="MetI-like"/>
    <property type="match status" value="1"/>
</dbReference>
<accession>A0ABP5QFF3</accession>
<proteinExistence type="inferred from homology"/>
<comment type="caution">
    <text evidence="10">The sequence shown here is derived from an EMBL/GenBank/DDBJ whole genome shotgun (WGS) entry which is preliminary data.</text>
</comment>
<reference evidence="11" key="1">
    <citation type="journal article" date="2019" name="Int. J. Syst. Evol. Microbiol.">
        <title>The Global Catalogue of Microorganisms (GCM) 10K type strain sequencing project: providing services to taxonomists for standard genome sequencing and annotation.</title>
        <authorList>
            <consortium name="The Broad Institute Genomics Platform"/>
            <consortium name="The Broad Institute Genome Sequencing Center for Infectious Disease"/>
            <person name="Wu L."/>
            <person name="Ma J."/>
        </authorList>
    </citation>
    <scope>NUCLEOTIDE SEQUENCE [LARGE SCALE GENOMIC DNA]</scope>
    <source>
        <strain evidence="11">JCM 16117</strain>
    </source>
</reference>
<feature type="transmembrane region" description="Helical" evidence="8">
    <location>
        <begin position="193"/>
        <end position="222"/>
    </location>
</feature>
<gene>
    <name evidence="10" type="ORF">GCM10009851_19150</name>
</gene>
<evidence type="ECO:0000256" key="3">
    <source>
        <dbReference type="ARBA" id="ARBA00022448"/>
    </source>
</evidence>
<evidence type="ECO:0000256" key="2">
    <source>
        <dbReference type="ARBA" id="ARBA00007069"/>
    </source>
</evidence>
<evidence type="ECO:0000256" key="7">
    <source>
        <dbReference type="ARBA" id="ARBA00023136"/>
    </source>
</evidence>
<evidence type="ECO:0000256" key="8">
    <source>
        <dbReference type="RuleBase" id="RU363032"/>
    </source>
</evidence>
<dbReference type="SUPFAM" id="SSF161098">
    <property type="entry name" value="MetI-like"/>
    <property type="match status" value="1"/>
</dbReference>
<sequence>MTTPPAPRRRFGVDFATVLASPAVLFGVAVFLVPVIVILVRSLTDPSPATYADAVTSDIFLRSIWTTFRMAVCVTAVCLLVSYPYAWALARGPKAVRIVLLGAVLLSFWTSTLVRTYAWQILLNNTGVINSFLIDSGLISDPLPLIRTDFAVYVGMAHILAPFTILTLYTQLTSIKPEVEQAAASLGASPTSVFWRITLPLSLPGAAAGGVLVFILSLGFYITPEVLGNSRELYLGSVIVQQIQVLLNSGTGAAMSIVLLVMVVAVLLLVGRFVGLGRILGIRRGDR</sequence>
<keyword evidence="4" id="KW-1003">Cell membrane</keyword>
<dbReference type="Proteomes" id="UP001500929">
    <property type="component" value="Unassembled WGS sequence"/>
</dbReference>
<evidence type="ECO:0000256" key="1">
    <source>
        <dbReference type="ARBA" id="ARBA00004651"/>
    </source>
</evidence>